<dbReference type="Pfam" id="PF13193">
    <property type="entry name" value="AMP-binding_C"/>
    <property type="match status" value="1"/>
</dbReference>
<dbReference type="InterPro" id="IPR020845">
    <property type="entry name" value="AMP-binding_CS"/>
</dbReference>
<dbReference type="GeneID" id="42981506"/>
<evidence type="ECO:0000256" key="2">
    <source>
        <dbReference type="ARBA" id="ARBA00022598"/>
    </source>
</evidence>
<dbReference type="AlphaFoldDB" id="A0A192H2C8"/>
<dbReference type="GO" id="GO:0006631">
    <property type="term" value="P:fatty acid metabolic process"/>
    <property type="evidence" value="ECO:0007669"/>
    <property type="project" value="TreeGrafter"/>
</dbReference>
<dbReference type="Gene3D" id="3.40.50.12780">
    <property type="entry name" value="N-terminal domain of ligase-like"/>
    <property type="match status" value="1"/>
</dbReference>
<dbReference type="EMBL" id="CP014873">
    <property type="protein sequence ID" value="ANK62096.1"/>
    <property type="molecule type" value="Genomic_DNA"/>
</dbReference>
<proteinExistence type="inferred from homology"/>
<dbReference type="PANTHER" id="PTHR43201">
    <property type="entry name" value="ACYL-COA SYNTHETASE"/>
    <property type="match status" value="1"/>
</dbReference>
<name>A0A192H2C8_9LACO</name>
<dbReference type="STRING" id="375175.AYR53_04520"/>
<dbReference type="PANTHER" id="PTHR43201:SF5">
    <property type="entry name" value="MEDIUM-CHAIN ACYL-COA LIGASE ACSF2, MITOCHONDRIAL"/>
    <property type="match status" value="1"/>
</dbReference>
<dbReference type="GO" id="GO:0031956">
    <property type="term" value="F:medium-chain fatty acid-CoA ligase activity"/>
    <property type="evidence" value="ECO:0007669"/>
    <property type="project" value="TreeGrafter"/>
</dbReference>
<evidence type="ECO:0000313" key="3">
    <source>
        <dbReference type="EMBL" id="ANK62096.1"/>
    </source>
</evidence>
<dbReference type="Pfam" id="PF00501">
    <property type="entry name" value="AMP-binding"/>
    <property type="match status" value="1"/>
</dbReference>
<keyword evidence="4" id="KW-1185">Reference proteome</keyword>
<comment type="similarity">
    <text evidence="1">Belongs to the ATP-dependent AMP-binding enzyme family.</text>
</comment>
<organism evidence="3 4">
    <name type="scientific">Loigolactobacillus backii</name>
    <dbReference type="NCBI Taxonomy" id="375175"/>
    <lineage>
        <taxon>Bacteria</taxon>
        <taxon>Bacillati</taxon>
        <taxon>Bacillota</taxon>
        <taxon>Bacilli</taxon>
        <taxon>Lactobacillales</taxon>
        <taxon>Lactobacillaceae</taxon>
        <taxon>Loigolactobacillus</taxon>
    </lineage>
</organism>
<keyword evidence="2" id="KW-0436">Ligase</keyword>
<dbReference type="Gene3D" id="3.30.300.30">
    <property type="match status" value="1"/>
</dbReference>
<sequence length="510" mass="56012">MSQLTEQINQTLKNHYNQKLIKEVVTNEWFTGRQIAADRDQLVARLREQGIVAGDLVLVSLPNSVGYVTVLLALLDLGAISYTIDPAMPRQELTTVLAKEHYAAAFFSPQHVAMLAELQSEGLEFQENSYSLLTAPALTGYLVKQQDFVHGEKLKQYRQKQTQTLGVLLYTSGTTGAPKAVVLNHEQLLAAAEDVAKSQELTMADRTLLVLPLFHINAQVISLLATLISGGTIVMVRKFSASHFWPLLAQEGITWVSAAPAVIAILLKRQQTPILALPHLRFIRSASAPLAADLQSEFQTAFQVPVIQGYGMTEAASQITVNPLRHTKLGSVGKATETQVRITDSNGTAVAPLGVGEVLLKGKHVIHHYVDRQHDTDFENGWFKTGDLGYLDQDGYLFLVGRKKEMINRSGDKINPNEVESVLLQLPQIDQAAVIGLPDAIYGEKVVAAVVLSQPVGIEPAELAQRIIAYTKEQLSRFKCPSEIIFLAQLPLGPTGKVKRRQLKQSLLKV</sequence>
<dbReference type="InterPro" id="IPR000873">
    <property type="entry name" value="AMP-dep_synth/lig_dom"/>
</dbReference>
<dbReference type="Proteomes" id="UP000078582">
    <property type="component" value="Chromosome"/>
</dbReference>
<protein>
    <submittedName>
        <fullName evidence="3">Uncharacterized protein</fullName>
    </submittedName>
</protein>
<dbReference type="InterPro" id="IPR042099">
    <property type="entry name" value="ANL_N_sf"/>
</dbReference>
<dbReference type="SUPFAM" id="SSF56801">
    <property type="entry name" value="Acetyl-CoA synthetase-like"/>
    <property type="match status" value="1"/>
</dbReference>
<accession>A0A192H2C8</accession>
<dbReference type="InterPro" id="IPR045851">
    <property type="entry name" value="AMP-bd_C_sf"/>
</dbReference>
<evidence type="ECO:0000313" key="4">
    <source>
        <dbReference type="Proteomes" id="UP000078582"/>
    </source>
</evidence>
<gene>
    <name evidence="3" type="ORF">AYR53_04520</name>
</gene>
<reference evidence="3 4" key="1">
    <citation type="submission" date="2016-03" db="EMBL/GenBank/DDBJ databases">
        <title>Pediococcus and Lactobacillus from brewery environment - whole genome sequencing and assembly.</title>
        <authorList>
            <person name="Behr J."/>
            <person name="Geissler A.J."/>
            <person name="Vogel R.F."/>
        </authorList>
    </citation>
    <scope>NUCLEOTIDE SEQUENCE [LARGE SCALE GENOMIC DNA]</scope>
    <source>
        <strain evidence="3 4">TMW 1.1989</strain>
    </source>
</reference>
<dbReference type="InterPro" id="IPR025110">
    <property type="entry name" value="AMP-bd_C"/>
</dbReference>
<dbReference type="PROSITE" id="PS00455">
    <property type="entry name" value="AMP_BINDING"/>
    <property type="match status" value="1"/>
</dbReference>
<dbReference type="RefSeq" id="WP_068278991.1">
    <property type="nucleotide sequence ID" value="NZ_CP014873.1"/>
</dbReference>
<dbReference type="OrthoDB" id="9762242at2"/>
<evidence type="ECO:0000256" key="1">
    <source>
        <dbReference type="ARBA" id="ARBA00006432"/>
    </source>
</evidence>